<evidence type="ECO:0000313" key="3">
    <source>
        <dbReference type="Proteomes" id="UP001179647"/>
    </source>
</evidence>
<dbReference type="RefSeq" id="WP_275468514.1">
    <property type="nucleotide sequence ID" value="NZ_CP110232.1"/>
</dbReference>
<organism evidence="2 3">
    <name type="scientific">Vagococcus intermedius</name>
    <dbReference type="NCBI Taxonomy" id="2991418"/>
    <lineage>
        <taxon>Bacteria</taxon>
        <taxon>Bacillati</taxon>
        <taxon>Bacillota</taxon>
        <taxon>Bacilli</taxon>
        <taxon>Lactobacillales</taxon>
        <taxon>Enterococcaceae</taxon>
        <taxon>Vagococcus</taxon>
    </lineage>
</organism>
<dbReference type="KEGG" id="vie:OL234_06900"/>
<feature type="domain" description="DUF7278" evidence="1">
    <location>
        <begin position="128"/>
        <end position="197"/>
    </location>
</feature>
<dbReference type="Pfam" id="PF23944">
    <property type="entry name" value="DUF7278"/>
    <property type="match status" value="1"/>
</dbReference>
<dbReference type="Proteomes" id="UP001179647">
    <property type="component" value="Chromosome"/>
</dbReference>
<keyword evidence="3" id="KW-1185">Reference proteome</keyword>
<dbReference type="EMBL" id="CP110232">
    <property type="protein sequence ID" value="WEG72712.1"/>
    <property type="molecule type" value="Genomic_DNA"/>
</dbReference>
<sequence>MKYADYLTLPIWQELSDDQKLNLVDDVLLACINSKIKWSNVRVETLILKNQECRTIAITLDGDEFIFIPSITDWELGSSLESSSLEITTLPKAWHCLEGELFSHSPQRLGSTSPMFVAQKSQPAGVKLKGHYHLVRGEYQGDQAFFDLFKGEIKEVLQPDLDFLTSLIWEFPTHYLKPKLFYLEQQVLNPEVYDIYSVEVETYGELLLRLYRQGYQLLSEDAWEAVLGSHFLETVKQRESTGLVSEVSEKAPFELQLNSHFPKFELTDQDYCRKLKIYLGSTNKLSLAFSEWPTYQKLVLEKELAGLNPCLYDYRKAIIIM</sequence>
<evidence type="ECO:0000259" key="1">
    <source>
        <dbReference type="Pfam" id="PF23944"/>
    </source>
</evidence>
<dbReference type="AlphaFoldDB" id="A0AAF0CU16"/>
<gene>
    <name evidence="2" type="ORF">OL234_06900</name>
</gene>
<reference evidence="2" key="1">
    <citation type="submission" date="2022-10" db="EMBL/GenBank/DDBJ databases">
        <title>Vagococcus sp. isolated from poultry meat.</title>
        <authorList>
            <person name="Johansson P."/>
            <person name="Bjorkroth J."/>
        </authorList>
    </citation>
    <scope>NUCLEOTIDE SEQUENCE</scope>
    <source>
        <strain evidence="2">STAA11</strain>
    </source>
</reference>
<name>A0AAF0CU16_9ENTE</name>
<proteinExistence type="predicted"/>
<dbReference type="InterPro" id="IPR055702">
    <property type="entry name" value="DUF7278"/>
</dbReference>
<accession>A0AAF0CU16</accession>
<protein>
    <recommendedName>
        <fullName evidence="1">DUF7278 domain-containing protein</fullName>
    </recommendedName>
</protein>
<evidence type="ECO:0000313" key="2">
    <source>
        <dbReference type="EMBL" id="WEG72712.1"/>
    </source>
</evidence>